<dbReference type="GO" id="GO:0005762">
    <property type="term" value="C:mitochondrial large ribosomal subunit"/>
    <property type="evidence" value="ECO:0007669"/>
    <property type="project" value="TreeGrafter"/>
</dbReference>
<keyword evidence="3" id="KW-0378">Hydrolase</keyword>
<dbReference type="Gene3D" id="3.30.160.20">
    <property type="match status" value="1"/>
</dbReference>
<accession>A0A1X2GMM5</accession>
<sequence>MSTARQNPLSYDEAVTWIQQFSKSSIPRDQVTASFSRSSGPGGQNVNKVNSKVSLRLQLDRATWIPPHALQKLKTSPLVNKAGELQTTSDRTRSQGKNLQDCYDKLIQAIKQAVTVNRPADLEALAKIEKR</sequence>
<dbReference type="GO" id="GO:0004045">
    <property type="term" value="F:peptidyl-tRNA hydrolase activity"/>
    <property type="evidence" value="ECO:0007669"/>
    <property type="project" value="TreeGrafter"/>
</dbReference>
<protein>
    <submittedName>
        <fullName evidence="3">Peptidyl-tRNA hydrolase domain-like protein</fullName>
    </submittedName>
</protein>
<dbReference type="PANTHER" id="PTHR11075:SF54">
    <property type="entry name" value="LARGE RIBOSOMAL SUBUNIT PROTEIN ML62"/>
    <property type="match status" value="1"/>
</dbReference>
<evidence type="ECO:0000313" key="4">
    <source>
        <dbReference type="Proteomes" id="UP000242146"/>
    </source>
</evidence>
<dbReference type="InterPro" id="IPR052104">
    <property type="entry name" value="Mito_Release_Factor_mL62"/>
</dbReference>
<name>A0A1X2GMM5_9FUNG</name>
<comment type="caution">
    <text evidence="3">The sequence shown here is derived from an EMBL/GenBank/DDBJ whole genome shotgun (WGS) entry which is preliminary data.</text>
</comment>
<evidence type="ECO:0000256" key="1">
    <source>
        <dbReference type="SAM" id="MobiDB-lite"/>
    </source>
</evidence>
<dbReference type="Proteomes" id="UP000242146">
    <property type="component" value="Unassembled WGS sequence"/>
</dbReference>
<evidence type="ECO:0000259" key="2">
    <source>
        <dbReference type="PROSITE" id="PS00745"/>
    </source>
</evidence>
<dbReference type="SUPFAM" id="SSF110916">
    <property type="entry name" value="Peptidyl-tRNA hydrolase domain-like"/>
    <property type="match status" value="1"/>
</dbReference>
<dbReference type="GO" id="GO:0070126">
    <property type="term" value="P:mitochondrial translational termination"/>
    <property type="evidence" value="ECO:0007669"/>
    <property type="project" value="TreeGrafter"/>
</dbReference>
<dbReference type="Pfam" id="PF00472">
    <property type="entry name" value="RF-1"/>
    <property type="match status" value="1"/>
</dbReference>
<dbReference type="GO" id="GO:0016150">
    <property type="term" value="F:translation release factor activity, codon nonspecific"/>
    <property type="evidence" value="ECO:0007669"/>
    <property type="project" value="TreeGrafter"/>
</dbReference>
<gene>
    <name evidence="3" type="ORF">DM01DRAFT_1285102</name>
</gene>
<dbReference type="OrthoDB" id="270639at2759"/>
<dbReference type="PROSITE" id="PS00745">
    <property type="entry name" value="RF_PROK_I"/>
    <property type="match status" value="1"/>
</dbReference>
<dbReference type="InterPro" id="IPR000352">
    <property type="entry name" value="Pep_chain_release_fac_I"/>
</dbReference>
<dbReference type="EMBL" id="MCGT01000009">
    <property type="protein sequence ID" value="ORX57067.1"/>
    <property type="molecule type" value="Genomic_DNA"/>
</dbReference>
<feature type="domain" description="Prokaryotic-type class I peptide chain release factors" evidence="2">
    <location>
        <begin position="37"/>
        <end position="53"/>
    </location>
</feature>
<feature type="region of interest" description="Disordered" evidence="1">
    <location>
        <begin position="29"/>
        <end position="49"/>
    </location>
</feature>
<proteinExistence type="predicted"/>
<organism evidence="3 4">
    <name type="scientific">Hesseltinella vesiculosa</name>
    <dbReference type="NCBI Taxonomy" id="101127"/>
    <lineage>
        <taxon>Eukaryota</taxon>
        <taxon>Fungi</taxon>
        <taxon>Fungi incertae sedis</taxon>
        <taxon>Mucoromycota</taxon>
        <taxon>Mucoromycotina</taxon>
        <taxon>Mucoromycetes</taxon>
        <taxon>Mucorales</taxon>
        <taxon>Cunninghamellaceae</taxon>
        <taxon>Hesseltinella</taxon>
    </lineage>
</organism>
<dbReference type="AlphaFoldDB" id="A0A1X2GMM5"/>
<dbReference type="STRING" id="101127.A0A1X2GMM5"/>
<dbReference type="PANTHER" id="PTHR11075">
    <property type="entry name" value="PEPTIDE CHAIN RELEASE FACTOR"/>
    <property type="match status" value="1"/>
</dbReference>
<evidence type="ECO:0000313" key="3">
    <source>
        <dbReference type="EMBL" id="ORX57067.1"/>
    </source>
</evidence>
<keyword evidence="4" id="KW-1185">Reference proteome</keyword>
<reference evidence="3 4" key="1">
    <citation type="submission" date="2016-07" db="EMBL/GenBank/DDBJ databases">
        <title>Pervasive Adenine N6-methylation of Active Genes in Fungi.</title>
        <authorList>
            <consortium name="DOE Joint Genome Institute"/>
            <person name="Mondo S.J."/>
            <person name="Dannebaum R.O."/>
            <person name="Kuo R.C."/>
            <person name="Labutti K."/>
            <person name="Haridas S."/>
            <person name="Kuo A."/>
            <person name="Salamov A."/>
            <person name="Ahrendt S.R."/>
            <person name="Lipzen A."/>
            <person name="Sullivan W."/>
            <person name="Andreopoulos W.B."/>
            <person name="Clum A."/>
            <person name="Lindquist E."/>
            <person name="Daum C."/>
            <person name="Ramamoorthy G.K."/>
            <person name="Gryganskyi A."/>
            <person name="Culley D."/>
            <person name="Magnuson J.K."/>
            <person name="James T.Y."/>
            <person name="O'Malley M.A."/>
            <person name="Stajich J.E."/>
            <person name="Spatafora J.W."/>
            <person name="Visel A."/>
            <person name="Grigoriev I.V."/>
        </authorList>
    </citation>
    <scope>NUCLEOTIDE SEQUENCE [LARGE SCALE GENOMIC DNA]</scope>
    <source>
        <strain evidence="3 4">NRRL 3301</strain>
    </source>
</reference>